<protein>
    <submittedName>
        <fullName evidence="3">DNA-directed RNA polymerase specialized sigma24 family protein</fullName>
    </submittedName>
</protein>
<dbReference type="EMBL" id="VIWT01000001">
    <property type="protein sequence ID" value="TWF99283.1"/>
    <property type="molecule type" value="Genomic_DNA"/>
</dbReference>
<dbReference type="Pfam" id="PF19190">
    <property type="entry name" value="BACON_2"/>
    <property type="match status" value="1"/>
</dbReference>
<organism evidence="3 4">
    <name type="scientific">Kitasatospora viridis</name>
    <dbReference type="NCBI Taxonomy" id="281105"/>
    <lineage>
        <taxon>Bacteria</taxon>
        <taxon>Bacillati</taxon>
        <taxon>Actinomycetota</taxon>
        <taxon>Actinomycetes</taxon>
        <taxon>Kitasatosporales</taxon>
        <taxon>Streptomycetaceae</taxon>
        <taxon>Kitasatospora</taxon>
    </lineage>
</organism>
<feature type="compositionally biased region" description="Low complexity" evidence="1">
    <location>
        <begin position="484"/>
        <end position="563"/>
    </location>
</feature>
<accession>A0A561UIT2</accession>
<reference evidence="3 4" key="1">
    <citation type="submission" date="2019-06" db="EMBL/GenBank/DDBJ databases">
        <title>Sequencing the genomes of 1000 actinobacteria strains.</title>
        <authorList>
            <person name="Klenk H.-P."/>
        </authorList>
    </citation>
    <scope>NUCLEOTIDE SEQUENCE [LARGE SCALE GENOMIC DNA]</scope>
    <source>
        <strain evidence="3 4">DSM 44826</strain>
    </source>
</reference>
<keyword evidence="4" id="KW-1185">Reference proteome</keyword>
<dbReference type="InterPro" id="IPR013783">
    <property type="entry name" value="Ig-like_fold"/>
</dbReference>
<dbReference type="InterPro" id="IPR024361">
    <property type="entry name" value="BACON"/>
</dbReference>
<comment type="caution">
    <text evidence="3">The sequence shown here is derived from an EMBL/GenBank/DDBJ whole genome shotgun (WGS) entry which is preliminary data.</text>
</comment>
<feature type="region of interest" description="Disordered" evidence="1">
    <location>
        <begin position="304"/>
        <end position="335"/>
    </location>
</feature>
<proteinExistence type="predicted"/>
<feature type="domain" description="BACON" evidence="2">
    <location>
        <begin position="396"/>
        <end position="454"/>
    </location>
</feature>
<feature type="compositionally biased region" description="Low complexity" evidence="1">
    <location>
        <begin position="304"/>
        <end position="316"/>
    </location>
</feature>
<evidence type="ECO:0000313" key="4">
    <source>
        <dbReference type="Proteomes" id="UP000317940"/>
    </source>
</evidence>
<feature type="compositionally biased region" description="Low complexity" evidence="1">
    <location>
        <begin position="571"/>
        <end position="588"/>
    </location>
</feature>
<dbReference type="GO" id="GO:0000428">
    <property type="term" value="C:DNA-directed RNA polymerase complex"/>
    <property type="evidence" value="ECO:0007669"/>
    <property type="project" value="UniProtKB-KW"/>
</dbReference>
<gene>
    <name evidence="3" type="ORF">FHX73_113126</name>
</gene>
<dbReference type="GO" id="GO:0005975">
    <property type="term" value="P:carbohydrate metabolic process"/>
    <property type="evidence" value="ECO:0007669"/>
    <property type="project" value="UniProtKB-ARBA"/>
</dbReference>
<dbReference type="AlphaFoldDB" id="A0A561UIT2"/>
<dbReference type="PRINTS" id="PR01217">
    <property type="entry name" value="PRICHEXTENSN"/>
</dbReference>
<evidence type="ECO:0000256" key="1">
    <source>
        <dbReference type="SAM" id="MobiDB-lite"/>
    </source>
</evidence>
<evidence type="ECO:0000313" key="3">
    <source>
        <dbReference type="EMBL" id="TWF99283.1"/>
    </source>
</evidence>
<name>A0A561UIT2_9ACTN</name>
<feature type="region of interest" description="Disordered" evidence="1">
    <location>
        <begin position="473"/>
        <end position="588"/>
    </location>
</feature>
<keyword evidence="3" id="KW-0240">DNA-directed RNA polymerase</keyword>
<dbReference type="Proteomes" id="UP000317940">
    <property type="component" value="Unassembled WGS sequence"/>
</dbReference>
<sequence length="588" mass="58693">MPTAYQRLLDGLYTYCLSVLCDPAEAGAAVGEVRELVDSGGERLTDPALRRAWLYSAARYACVRRLAAGAAGDRAGGPVDDPAGLRAELAALAWPEAAGTTAEQREALELTLRHHLTEEELAAVLGLDPAATGRLLAGARAELATTRRALLVLGVGTCPELDRLGGPGAEHWRGWVLGPALRRELVRHVEQCPTCRGTAERVAGFDGGPPAGLALLAAPAGVRAGGGGGAGVPVFDARGLPRHRAPGLLERHRAGGDLHERLVLARQRLVSTGVLAAVLSAPLAALWVAHRDGAPVAGAASVSSVRVDTPPDGEAPAVPPVPAAPGRPTGTGGDGRGLVAALVGAASGAGGGAAGAETLLPPVQASAVPVPATGAVPISSPQWHPEPVPAAAALDVTAGSYGSRTVLTLTNTGGTALDWHAELSCDWLRLSRDAGTLAPGQRITVIVTVDDQHAPDADWTAWIALPPSSAVVTLTGGPDRRGLPSPSASPSAPDGTTPSPSANPSGSASATPSDTPSAGSSASSPPSSSESPSASPTSGPSTQPSASRSASSSPSATPSIRPSSNPPTPSTAPATSSATSDTSPSSPR</sequence>
<keyword evidence="3" id="KW-0804">Transcription</keyword>
<dbReference type="Gene3D" id="2.60.40.10">
    <property type="entry name" value="Immunoglobulins"/>
    <property type="match status" value="1"/>
</dbReference>
<evidence type="ECO:0000259" key="2">
    <source>
        <dbReference type="Pfam" id="PF19190"/>
    </source>
</evidence>